<keyword evidence="3" id="KW-1185">Reference proteome</keyword>
<dbReference type="Proteomes" id="UP000199207">
    <property type="component" value="Unassembled WGS sequence"/>
</dbReference>
<reference evidence="2 3" key="1">
    <citation type="submission" date="2016-10" db="EMBL/GenBank/DDBJ databases">
        <authorList>
            <person name="de Groot N.N."/>
        </authorList>
    </citation>
    <scope>NUCLEOTIDE SEQUENCE [LARGE SCALE GENOMIC DNA]</scope>
    <source>
        <strain evidence="2 3">CGMCC 4.5739</strain>
    </source>
</reference>
<proteinExistence type="predicted"/>
<gene>
    <name evidence="2" type="ORF">SAMN05421773_11382</name>
</gene>
<dbReference type="RefSeq" id="WP_093840539.1">
    <property type="nucleotide sequence ID" value="NZ_FOLM01000013.1"/>
</dbReference>
<organism evidence="2 3">
    <name type="scientific">Streptomyces aidingensis</name>
    <dbReference type="NCBI Taxonomy" id="910347"/>
    <lineage>
        <taxon>Bacteria</taxon>
        <taxon>Bacillati</taxon>
        <taxon>Actinomycetota</taxon>
        <taxon>Actinomycetes</taxon>
        <taxon>Kitasatosporales</taxon>
        <taxon>Streptomycetaceae</taxon>
        <taxon>Streptomyces</taxon>
    </lineage>
</organism>
<sequence length="451" mass="46322">MGRRHGGMLAALVAMVLLGVAGGGVLTARGGGTASAPPLTWPVGPAPEAVPAAEGPWVASWSAAVTPPLGEGDLELLLENHSVRNVVFASVGGDAVRVELSNRHGEGPLLLSRATVALAEDGGPAALPGTMRELSFRGASPVRVPAGREVWSDPVELEVPDGAGLLVTFHLSGVPRTGTYHRWAMQTGFVAPGDHAAEESGAAFLPAGVGGDGDGRRTTDSWWFLSGMQVRDETAGGAVVVLGDSLTDGVTSTPGANRRWTDRLAGRLRAEPGAPRLSVLNAALSGNRLLRDASPARPFEGDRGLDRLAADVPEAAGAGTLIVQLGINDIRRDPGGGDAGELVAGLRELAGRARAAGLAVVGATLAPCGGSRLWTVRHEEVRQRVNAGIRAGGVFDAVLDLDRALRDPRRPDRLLPAFDSGDHLHPNDAGYAAMAAALDLSVLGEGAARPL</sequence>
<dbReference type="SUPFAM" id="SSF52266">
    <property type="entry name" value="SGNH hydrolase"/>
    <property type="match status" value="1"/>
</dbReference>
<name>A0A1I1RGR9_9ACTN</name>
<accession>A0A1I1RGR9</accession>
<evidence type="ECO:0000259" key="1">
    <source>
        <dbReference type="Pfam" id="PF13472"/>
    </source>
</evidence>
<dbReference type="InterPro" id="IPR036514">
    <property type="entry name" value="SGNH_hydro_sf"/>
</dbReference>
<dbReference type="AlphaFoldDB" id="A0A1I1RGR9"/>
<evidence type="ECO:0000313" key="3">
    <source>
        <dbReference type="Proteomes" id="UP000199207"/>
    </source>
</evidence>
<protein>
    <submittedName>
        <fullName evidence="2">Lysophospholipase L1</fullName>
    </submittedName>
</protein>
<dbReference type="PANTHER" id="PTHR43784">
    <property type="entry name" value="GDSL-LIKE LIPASE/ACYLHYDROLASE, PUTATIVE (AFU_ORTHOLOGUE AFUA_2G00820)-RELATED"/>
    <property type="match status" value="1"/>
</dbReference>
<dbReference type="EMBL" id="FOLM01000013">
    <property type="protein sequence ID" value="SFD33372.1"/>
    <property type="molecule type" value="Genomic_DNA"/>
</dbReference>
<dbReference type="Pfam" id="PF13472">
    <property type="entry name" value="Lipase_GDSL_2"/>
    <property type="match status" value="1"/>
</dbReference>
<dbReference type="InterPro" id="IPR013830">
    <property type="entry name" value="SGNH_hydro"/>
</dbReference>
<dbReference type="PANTHER" id="PTHR43784:SF2">
    <property type="entry name" value="GDSL-LIKE LIPASE_ACYLHYDROLASE, PUTATIVE (AFU_ORTHOLOGUE AFUA_2G00820)-RELATED"/>
    <property type="match status" value="1"/>
</dbReference>
<dbReference type="OrthoDB" id="1828825at2"/>
<dbReference type="STRING" id="910347.SAMN05421773_11382"/>
<dbReference type="Gene3D" id="3.40.50.1110">
    <property type="entry name" value="SGNH hydrolase"/>
    <property type="match status" value="1"/>
</dbReference>
<feature type="domain" description="SGNH hydrolase-type esterase" evidence="1">
    <location>
        <begin position="241"/>
        <end position="433"/>
    </location>
</feature>
<dbReference type="InterPro" id="IPR053140">
    <property type="entry name" value="GDSL_Rv0518-like"/>
</dbReference>
<evidence type="ECO:0000313" key="2">
    <source>
        <dbReference type="EMBL" id="SFD33372.1"/>
    </source>
</evidence>